<organism evidence="1 2">
    <name type="scientific">Pleurodeles waltl</name>
    <name type="common">Iberian ribbed newt</name>
    <dbReference type="NCBI Taxonomy" id="8319"/>
    <lineage>
        <taxon>Eukaryota</taxon>
        <taxon>Metazoa</taxon>
        <taxon>Chordata</taxon>
        <taxon>Craniata</taxon>
        <taxon>Vertebrata</taxon>
        <taxon>Euteleostomi</taxon>
        <taxon>Amphibia</taxon>
        <taxon>Batrachia</taxon>
        <taxon>Caudata</taxon>
        <taxon>Salamandroidea</taxon>
        <taxon>Salamandridae</taxon>
        <taxon>Pleurodelinae</taxon>
        <taxon>Pleurodeles</taxon>
    </lineage>
</organism>
<sequence length="161" mass="18467">MKTASHLPEKRSKQYASTENQCWHLKAERRARIEKGKSTKVITMFMEIRDRTRLDWKQVGSSAFRWCGEEVCCCQVTFFVGIPRNEGDPCIRLDPLPLDGVVRRFALPRSRFSSVYYRMKENHVSGSPQYMSSQHRSPLCPQPTAATGILLIPDAQIIAHL</sequence>
<dbReference type="Proteomes" id="UP001066276">
    <property type="component" value="Chromosome 5"/>
</dbReference>
<dbReference type="EMBL" id="JANPWB010000009">
    <property type="protein sequence ID" value="KAJ1153663.1"/>
    <property type="molecule type" value="Genomic_DNA"/>
</dbReference>
<name>A0AAV7RRZ5_PLEWA</name>
<evidence type="ECO:0000313" key="1">
    <source>
        <dbReference type="EMBL" id="KAJ1153663.1"/>
    </source>
</evidence>
<proteinExistence type="predicted"/>
<reference evidence="1" key="1">
    <citation type="journal article" date="2022" name="bioRxiv">
        <title>Sequencing and chromosome-scale assembly of the giantPleurodeles waltlgenome.</title>
        <authorList>
            <person name="Brown T."/>
            <person name="Elewa A."/>
            <person name="Iarovenko S."/>
            <person name="Subramanian E."/>
            <person name="Araus A.J."/>
            <person name="Petzold A."/>
            <person name="Susuki M."/>
            <person name="Suzuki K.-i.T."/>
            <person name="Hayashi T."/>
            <person name="Toyoda A."/>
            <person name="Oliveira C."/>
            <person name="Osipova E."/>
            <person name="Leigh N.D."/>
            <person name="Simon A."/>
            <person name="Yun M.H."/>
        </authorList>
    </citation>
    <scope>NUCLEOTIDE SEQUENCE</scope>
    <source>
        <strain evidence="1">20211129_DDA</strain>
        <tissue evidence="1">Liver</tissue>
    </source>
</reference>
<accession>A0AAV7RRZ5</accession>
<comment type="caution">
    <text evidence="1">The sequence shown here is derived from an EMBL/GenBank/DDBJ whole genome shotgun (WGS) entry which is preliminary data.</text>
</comment>
<dbReference type="AlphaFoldDB" id="A0AAV7RRZ5"/>
<protein>
    <submittedName>
        <fullName evidence="1">Uncharacterized protein</fullName>
    </submittedName>
</protein>
<evidence type="ECO:0000313" key="2">
    <source>
        <dbReference type="Proteomes" id="UP001066276"/>
    </source>
</evidence>
<gene>
    <name evidence="1" type="ORF">NDU88_006422</name>
</gene>
<keyword evidence="2" id="KW-1185">Reference proteome</keyword>